<dbReference type="PROSITE" id="PS51459">
    <property type="entry name" value="FIDO"/>
    <property type="match status" value="1"/>
</dbReference>
<dbReference type="EMBL" id="LAZR01006476">
    <property type="protein sequence ID" value="KKM91854.1"/>
    <property type="molecule type" value="Genomic_DNA"/>
</dbReference>
<reference evidence="2" key="1">
    <citation type="journal article" date="2015" name="Nature">
        <title>Complex archaea that bridge the gap between prokaryotes and eukaryotes.</title>
        <authorList>
            <person name="Spang A."/>
            <person name="Saw J.H."/>
            <person name="Jorgensen S.L."/>
            <person name="Zaremba-Niedzwiedzka K."/>
            <person name="Martijn J."/>
            <person name="Lind A.E."/>
            <person name="van Eijk R."/>
            <person name="Schleper C."/>
            <person name="Guy L."/>
            <person name="Ettema T.J."/>
        </authorList>
    </citation>
    <scope>NUCLEOTIDE SEQUENCE</scope>
</reference>
<dbReference type="SUPFAM" id="SSF140931">
    <property type="entry name" value="Fic-like"/>
    <property type="match status" value="1"/>
</dbReference>
<proteinExistence type="predicted"/>
<sequence length="151" mass="17255">MTNKELVAESNKIEGILRSPTDEEISAFKNFLKLDEITIADLQTFVNVYQPGAKLRNKPGMNVSVGNHSPPLGGPRIEERLQILLDDCNCMADDYLPDIAYTTHMAYERLHPFMDGNGRSGRMLWHWMMGHAHIGRRLGFLHVFYYQTLSC</sequence>
<evidence type="ECO:0000259" key="1">
    <source>
        <dbReference type="PROSITE" id="PS51459"/>
    </source>
</evidence>
<dbReference type="AlphaFoldDB" id="A0A0F9LAD1"/>
<organism evidence="2">
    <name type="scientific">marine sediment metagenome</name>
    <dbReference type="NCBI Taxonomy" id="412755"/>
    <lineage>
        <taxon>unclassified sequences</taxon>
        <taxon>metagenomes</taxon>
        <taxon>ecological metagenomes</taxon>
    </lineage>
</organism>
<name>A0A0F9LAD1_9ZZZZ</name>
<gene>
    <name evidence="2" type="ORF">LCGC14_1224200</name>
</gene>
<accession>A0A0F9LAD1</accession>
<protein>
    <recommendedName>
        <fullName evidence="1">Fido domain-containing protein</fullName>
    </recommendedName>
</protein>
<dbReference type="InterPro" id="IPR003812">
    <property type="entry name" value="Fido"/>
</dbReference>
<evidence type="ECO:0000313" key="2">
    <source>
        <dbReference type="EMBL" id="KKM91854.1"/>
    </source>
</evidence>
<comment type="caution">
    <text evidence="2">The sequence shown here is derived from an EMBL/GenBank/DDBJ whole genome shotgun (WGS) entry which is preliminary data.</text>
</comment>
<dbReference type="InterPro" id="IPR036597">
    <property type="entry name" value="Fido-like_dom_sf"/>
</dbReference>
<dbReference type="Pfam" id="PF02661">
    <property type="entry name" value="Fic"/>
    <property type="match status" value="1"/>
</dbReference>
<feature type="domain" description="Fido" evidence="1">
    <location>
        <begin position="32"/>
        <end position="151"/>
    </location>
</feature>
<dbReference type="Gene3D" id="1.10.3290.10">
    <property type="entry name" value="Fido-like domain"/>
    <property type="match status" value="1"/>
</dbReference>